<evidence type="ECO:0000313" key="4">
    <source>
        <dbReference type="Proteomes" id="UP000198921"/>
    </source>
</evidence>
<proteinExistence type="predicted"/>
<name>A0A1H3EE17_9ACTN</name>
<evidence type="ECO:0000256" key="2">
    <source>
        <dbReference type="SAM" id="Phobius"/>
    </source>
</evidence>
<sequence>MNHLDGRRSYDAPVVPAPPVPDTGEPGVLTLSPTGRRVRLAATAVVLALLLGGTLWGNDSEFPFGPFRMYSTRADPDRPVVSTSVVGVTADGDEVRLSGGEVGLRRAEFEGQLARLVEEPELLGLLAGSYADRHPDAEPLVVVRVVQRRHALDDGRRTGAVTESVLVDHPVSATAQEGSP</sequence>
<gene>
    <name evidence="3" type="ORF">SAMN05660209_01164</name>
</gene>
<evidence type="ECO:0000256" key="1">
    <source>
        <dbReference type="SAM" id="MobiDB-lite"/>
    </source>
</evidence>
<evidence type="ECO:0000313" key="3">
    <source>
        <dbReference type="EMBL" id="SDX76951.1"/>
    </source>
</evidence>
<reference evidence="4" key="1">
    <citation type="submission" date="2016-10" db="EMBL/GenBank/DDBJ databases">
        <authorList>
            <person name="Varghese N."/>
            <person name="Submissions S."/>
        </authorList>
    </citation>
    <scope>NUCLEOTIDE SEQUENCE [LARGE SCALE GENOMIC DNA]</scope>
    <source>
        <strain evidence="4">DSM 45422</strain>
    </source>
</reference>
<keyword evidence="2" id="KW-1133">Transmembrane helix</keyword>
<dbReference type="AlphaFoldDB" id="A0A1H3EE17"/>
<keyword evidence="2" id="KW-0472">Membrane</keyword>
<dbReference type="STRING" id="1137993.SAMN05660209_01164"/>
<protein>
    <submittedName>
        <fullName evidence="3">Uncharacterized protein</fullName>
    </submittedName>
</protein>
<keyword evidence="2" id="KW-0812">Transmembrane</keyword>
<dbReference type="OrthoDB" id="4842880at2"/>
<keyword evidence="4" id="KW-1185">Reference proteome</keyword>
<accession>A0A1H3EE17</accession>
<dbReference type="EMBL" id="FNOT01000003">
    <property type="protein sequence ID" value="SDX76951.1"/>
    <property type="molecule type" value="Genomic_DNA"/>
</dbReference>
<feature type="compositionally biased region" description="Basic and acidic residues" evidence="1">
    <location>
        <begin position="1"/>
        <end position="10"/>
    </location>
</feature>
<feature type="transmembrane region" description="Helical" evidence="2">
    <location>
        <begin position="38"/>
        <end position="57"/>
    </location>
</feature>
<organism evidence="3 4">
    <name type="scientific">Geodermatophilus africanus</name>
    <dbReference type="NCBI Taxonomy" id="1137993"/>
    <lineage>
        <taxon>Bacteria</taxon>
        <taxon>Bacillati</taxon>
        <taxon>Actinomycetota</taxon>
        <taxon>Actinomycetes</taxon>
        <taxon>Geodermatophilales</taxon>
        <taxon>Geodermatophilaceae</taxon>
        <taxon>Geodermatophilus</taxon>
    </lineage>
</organism>
<dbReference type="Proteomes" id="UP000198921">
    <property type="component" value="Unassembled WGS sequence"/>
</dbReference>
<feature type="region of interest" description="Disordered" evidence="1">
    <location>
        <begin position="1"/>
        <end position="25"/>
    </location>
</feature>